<dbReference type="EMBL" id="CAJOAZ010031832">
    <property type="protein sequence ID" value="CAF4442934.1"/>
    <property type="molecule type" value="Genomic_DNA"/>
</dbReference>
<dbReference type="SUPFAM" id="SSF51905">
    <property type="entry name" value="FAD/NAD(P)-binding domain"/>
    <property type="match status" value="1"/>
</dbReference>
<comment type="caution">
    <text evidence="1">The sequence shown here is derived from an EMBL/GenBank/DDBJ whole genome shotgun (WGS) entry which is preliminary data.</text>
</comment>
<dbReference type="AlphaFoldDB" id="A0A820RQ89"/>
<feature type="non-terminal residue" evidence="1">
    <location>
        <position position="93"/>
    </location>
</feature>
<dbReference type="Gene3D" id="3.50.50.60">
    <property type="entry name" value="FAD/NAD(P)-binding domain"/>
    <property type="match status" value="1"/>
</dbReference>
<evidence type="ECO:0000313" key="2">
    <source>
        <dbReference type="Proteomes" id="UP000663844"/>
    </source>
</evidence>
<proteinExistence type="predicted"/>
<feature type="non-terminal residue" evidence="1">
    <location>
        <position position="1"/>
    </location>
</feature>
<dbReference type="Proteomes" id="UP000663844">
    <property type="component" value="Unassembled WGS sequence"/>
</dbReference>
<gene>
    <name evidence="1" type="ORF">OXD698_LOCUS53929</name>
</gene>
<evidence type="ECO:0000313" key="1">
    <source>
        <dbReference type="EMBL" id="CAF4442934.1"/>
    </source>
</evidence>
<accession>A0A820RQ89</accession>
<dbReference type="InterPro" id="IPR036188">
    <property type="entry name" value="FAD/NAD-bd_sf"/>
</dbReference>
<organism evidence="1 2">
    <name type="scientific">Adineta steineri</name>
    <dbReference type="NCBI Taxonomy" id="433720"/>
    <lineage>
        <taxon>Eukaryota</taxon>
        <taxon>Metazoa</taxon>
        <taxon>Spiralia</taxon>
        <taxon>Gnathifera</taxon>
        <taxon>Rotifera</taxon>
        <taxon>Eurotatoria</taxon>
        <taxon>Bdelloidea</taxon>
        <taxon>Adinetida</taxon>
        <taxon>Adinetidae</taxon>
        <taxon>Adineta</taxon>
    </lineage>
</organism>
<protein>
    <recommendedName>
        <fullName evidence="3">Glucose-methanol-choline oxidoreductase N-terminal domain-containing protein</fullName>
    </recommendedName>
</protein>
<sequence length="93" mass="10308">SSTLPSKIQQIEADFIIIGGGTAGCIVSARLAEYGFQTLLISSGSNDTQNPLMREQAFYKQLLHNTPQFKYYLPLSSSPNLNNRTLDVIVWNT</sequence>
<name>A0A820RQ89_9BILA</name>
<reference evidence="1" key="1">
    <citation type="submission" date="2021-02" db="EMBL/GenBank/DDBJ databases">
        <authorList>
            <person name="Nowell W R."/>
        </authorList>
    </citation>
    <scope>NUCLEOTIDE SEQUENCE</scope>
</reference>
<evidence type="ECO:0008006" key="3">
    <source>
        <dbReference type="Google" id="ProtNLM"/>
    </source>
</evidence>